<proteinExistence type="inferred from homology"/>
<dbReference type="Pfam" id="PF01925">
    <property type="entry name" value="TauE"/>
    <property type="match status" value="1"/>
</dbReference>
<sequence>MLILILEGLLIGCLLGLTGAGGGILAVPALMASQNWSVALAAPVGLLAVTIAAFIGVVQGLIKNNIRYKAAIWIALLSIPSAKYGVYLAHVTPPVWLTLAFSFVMIYVGCRIFFNRAYVQNDAHCIINKDTGKFIWNTKTALILGGIGVVTGLLTGLLGVGGGFIIVPALRKFTNLNMKSIIATSLMVIFCIGSISIFINVWNGFQYPKEISLVFIASCVIGLLIGRLITHYISNKAIQILFSSVVIFVALWLILSVLIELNVI</sequence>
<dbReference type="PANTHER" id="PTHR43701:SF2">
    <property type="entry name" value="MEMBRANE TRANSPORTER PROTEIN YJNA-RELATED"/>
    <property type="match status" value="1"/>
</dbReference>
<comment type="similarity">
    <text evidence="2 6">Belongs to the 4-toluene sulfonate uptake permease (TSUP) (TC 2.A.102) family.</text>
</comment>
<dbReference type="PANTHER" id="PTHR43701">
    <property type="entry name" value="MEMBRANE TRANSPORTER PROTEIN MJ0441-RELATED"/>
    <property type="match status" value="1"/>
</dbReference>
<dbReference type="GeneID" id="93672004"/>
<accession>A0A379FMY7</accession>
<keyword evidence="5 6" id="KW-0472">Membrane</keyword>
<gene>
    <name evidence="7" type="ORF">NCTC11801_00942</name>
</gene>
<keyword evidence="3 6" id="KW-0812">Transmembrane</keyword>
<feature type="transmembrane region" description="Helical" evidence="6">
    <location>
        <begin position="70"/>
        <end position="89"/>
    </location>
</feature>
<organism evidence="7 8">
    <name type="scientific">Providencia rettgeri</name>
    <dbReference type="NCBI Taxonomy" id="587"/>
    <lineage>
        <taxon>Bacteria</taxon>
        <taxon>Pseudomonadati</taxon>
        <taxon>Pseudomonadota</taxon>
        <taxon>Gammaproteobacteria</taxon>
        <taxon>Enterobacterales</taxon>
        <taxon>Morganellaceae</taxon>
        <taxon>Providencia</taxon>
    </lineage>
</organism>
<dbReference type="InterPro" id="IPR051598">
    <property type="entry name" value="TSUP/Inactive_protease-like"/>
</dbReference>
<evidence type="ECO:0000256" key="3">
    <source>
        <dbReference type="ARBA" id="ARBA00022692"/>
    </source>
</evidence>
<feature type="transmembrane region" description="Helical" evidence="6">
    <location>
        <begin position="36"/>
        <end position="58"/>
    </location>
</feature>
<evidence type="ECO:0000313" key="8">
    <source>
        <dbReference type="Proteomes" id="UP000254208"/>
    </source>
</evidence>
<feature type="transmembrane region" description="Helical" evidence="6">
    <location>
        <begin position="213"/>
        <end position="234"/>
    </location>
</feature>
<dbReference type="Proteomes" id="UP000254208">
    <property type="component" value="Unassembled WGS sequence"/>
</dbReference>
<evidence type="ECO:0000256" key="4">
    <source>
        <dbReference type="ARBA" id="ARBA00022989"/>
    </source>
</evidence>
<name>A0A379FMY7_PRORE</name>
<evidence type="ECO:0000256" key="2">
    <source>
        <dbReference type="ARBA" id="ARBA00009142"/>
    </source>
</evidence>
<dbReference type="AlphaFoldDB" id="A0A379FMY7"/>
<dbReference type="InterPro" id="IPR002781">
    <property type="entry name" value="TM_pro_TauE-like"/>
</dbReference>
<comment type="subcellular location">
    <subcellularLocation>
        <location evidence="6">Cell membrane</location>
        <topology evidence="6">Multi-pass membrane protein</topology>
    </subcellularLocation>
    <subcellularLocation>
        <location evidence="1">Membrane</location>
        <topology evidence="1">Multi-pass membrane protein</topology>
    </subcellularLocation>
</comment>
<feature type="transmembrane region" description="Helical" evidence="6">
    <location>
        <begin position="141"/>
        <end position="169"/>
    </location>
</feature>
<dbReference type="RefSeq" id="WP_115166690.1">
    <property type="nucleotide sequence ID" value="NZ_CP077317.1"/>
</dbReference>
<dbReference type="GO" id="GO:0005886">
    <property type="term" value="C:plasma membrane"/>
    <property type="evidence" value="ECO:0007669"/>
    <property type="project" value="UniProtKB-SubCell"/>
</dbReference>
<feature type="transmembrane region" description="Helical" evidence="6">
    <location>
        <begin position="240"/>
        <end position="259"/>
    </location>
</feature>
<dbReference type="EMBL" id="UGTZ01000001">
    <property type="protein sequence ID" value="SUC30027.1"/>
    <property type="molecule type" value="Genomic_DNA"/>
</dbReference>
<keyword evidence="4 6" id="KW-1133">Transmembrane helix</keyword>
<protein>
    <recommendedName>
        <fullName evidence="6">Probable membrane transporter protein</fullName>
    </recommendedName>
</protein>
<evidence type="ECO:0000313" key="7">
    <source>
        <dbReference type="EMBL" id="SUC30027.1"/>
    </source>
</evidence>
<evidence type="ECO:0000256" key="5">
    <source>
        <dbReference type="ARBA" id="ARBA00023136"/>
    </source>
</evidence>
<feature type="transmembrane region" description="Helical" evidence="6">
    <location>
        <begin position="95"/>
        <end position="114"/>
    </location>
</feature>
<keyword evidence="6" id="KW-1003">Cell membrane</keyword>
<evidence type="ECO:0000256" key="6">
    <source>
        <dbReference type="RuleBase" id="RU363041"/>
    </source>
</evidence>
<evidence type="ECO:0000256" key="1">
    <source>
        <dbReference type="ARBA" id="ARBA00004141"/>
    </source>
</evidence>
<feature type="transmembrane region" description="Helical" evidence="6">
    <location>
        <begin position="181"/>
        <end position="201"/>
    </location>
</feature>
<reference evidence="7 8" key="1">
    <citation type="submission" date="2018-06" db="EMBL/GenBank/DDBJ databases">
        <authorList>
            <consortium name="Pathogen Informatics"/>
            <person name="Doyle S."/>
        </authorList>
    </citation>
    <scope>NUCLEOTIDE SEQUENCE [LARGE SCALE GENOMIC DNA]</scope>
    <source>
        <strain evidence="7 8">NCTC11801</strain>
    </source>
</reference>